<proteinExistence type="predicted"/>
<feature type="region of interest" description="Disordered" evidence="1">
    <location>
        <begin position="169"/>
        <end position="200"/>
    </location>
</feature>
<organism evidence="2 3">
    <name type="scientific">Erwinia phage phiEa100</name>
    <dbReference type="NCBI Taxonomy" id="925983"/>
    <lineage>
        <taxon>Viruses</taxon>
        <taxon>Duplodnaviria</taxon>
        <taxon>Heunggongvirae</taxon>
        <taxon>Uroviricota</taxon>
        <taxon>Caudoviricetes</taxon>
        <taxon>Autographivirales</taxon>
        <taxon>Autosignataviridae</taxon>
        <taxon>Molineuxvirinae</taxon>
        <taxon>Eracentumvirus</taxon>
        <taxon>Eracentumvirus era103</taxon>
    </lineage>
</organism>
<evidence type="ECO:0000313" key="3">
    <source>
        <dbReference type="Proteomes" id="UP000006896"/>
    </source>
</evidence>
<dbReference type="GeneID" id="14297039"/>
<dbReference type="RefSeq" id="YP_007237530.1">
    <property type="nucleotide sequence ID" value="NC_019926.1"/>
</dbReference>
<gene>
    <name evidence="2" type="ORF">P100_00070</name>
</gene>
<feature type="compositionally biased region" description="Polar residues" evidence="1">
    <location>
        <begin position="186"/>
        <end position="196"/>
    </location>
</feature>
<sequence>MRYYFPYGKLTTFNHSEGSTMTANTTATNTATNTNVITFAENGEVSVIAFREEIALEIRAHLDNIGTAYLSVGKALNEAREDFDKQQDFLDWVASEFGIQKAQTYKLMKVGKVFGGDGRFAGVAMRVLSVLAAHVDDAAVMERAADAAAKGDLDSQALTKILAPAKINMVPTNKPTQADEKPAPENSATPTASTPEQAVKVDAPHDVVIEGELVEATPEASPAAQASIVSTANNEREKGLLAMIETLKGTIEQMQQEYRRRDTERDSKVKAAPMLPQFKSKCLYARLGLSLEEAQDAKKVKKAQRELVKLGYGDSHAAWEAIQEAVTALTVTE</sequence>
<evidence type="ECO:0000313" key="2">
    <source>
        <dbReference type="EMBL" id="CBX45070.1"/>
    </source>
</evidence>
<dbReference type="KEGG" id="vg:14297039"/>
<accession>E5AGG8</accession>
<reference evidence="3" key="1">
    <citation type="journal article" date="2011" name="J. Bacteriol.">
        <title>Complete genome sequences of three Erwinia amylovora phages isolated in north america and a bacteriophage induced from an Erwinia tasmaniensis strain.</title>
        <authorList>
            <person name="Muller I."/>
            <person name="Kube M."/>
            <person name="Reinhardt R."/>
            <person name="Jelkmann W."/>
            <person name="Geider K."/>
        </authorList>
    </citation>
    <scope>NUCLEOTIDE SEQUENCE [LARGE SCALE GENOMIC DNA]</scope>
</reference>
<dbReference type="Proteomes" id="UP000006896">
    <property type="component" value="Segment"/>
</dbReference>
<dbReference type="EMBL" id="FQ482086">
    <property type="protein sequence ID" value="CBX45070.1"/>
    <property type="molecule type" value="Genomic_DNA"/>
</dbReference>
<name>E5AGG8_9CAUD</name>
<evidence type="ECO:0000256" key="1">
    <source>
        <dbReference type="SAM" id="MobiDB-lite"/>
    </source>
</evidence>
<protein>
    <submittedName>
        <fullName evidence="2">Uncharacterized protein</fullName>
    </submittedName>
</protein>